<evidence type="ECO:0000313" key="1">
    <source>
        <dbReference type="EMBL" id="KAJ8893059.1"/>
    </source>
</evidence>
<evidence type="ECO:0000313" key="2">
    <source>
        <dbReference type="Proteomes" id="UP001159363"/>
    </source>
</evidence>
<comment type="caution">
    <text evidence="1">The sequence shown here is derived from an EMBL/GenBank/DDBJ whole genome shotgun (WGS) entry which is preliminary data.</text>
</comment>
<protein>
    <submittedName>
        <fullName evidence="1">Uncharacterized protein</fullName>
    </submittedName>
</protein>
<dbReference type="EMBL" id="JARBHB010000002">
    <property type="protein sequence ID" value="KAJ8893059.1"/>
    <property type="molecule type" value="Genomic_DNA"/>
</dbReference>
<reference evidence="1 2" key="1">
    <citation type="submission" date="2023-02" db="EMBL/GenBank/DDBJ databases">
        <title>LHISI_Scaffold_Assembly.</title>
        <authorList>
            <person name="Stuart O.P."/>
            <person name="Cleave R."/>
            <person name="Magrath M.J.L."/>
            <person name="Mikheyev A.S."/>
        </authorList>
    </citation>
    <scope>NUCLEOTIDE SEQUENCE [LARGE SCALE GENOMIC DNA]</scope>
    <source>
        <strain evidence="1">Daus_M_001</strain>
        <tissue evidence="1">Leg muscle</tissue>
    </source>
</reference>
<name>A0ABQ9I8T3_9NEOP</name>
<organism evidence="1 2">
    <name type="scientific">Dryococelus australis</name>
    <dbReference type="NCBI Taxonomy" id="614101"/>
    <lineage>
        <taxon>Eukaryota</taxon>
        <taxon>Metazoa</taxon>
        <taxon>Ecdysozoa</taxon>
        <taxon>Arthropoda</taxon>
        <taxon>Hexapoda</taxon>
        <taxon>Insecta</taxon>
        <taxon>Pterygota</taxon>
        <taxon>Neoptera</taxon>
        <taxon>Polyneoptera</taxon>
        <taxon>Phasmatodea</taxon>
        <taxon>Verophasmatodea</taxon>
        <taxon>Anareolatae</taxon>
        <taxon>Phasmatidae</taxon>
        <taxon>Eurycanthinae</taxon>
        <taxon>Dryococelus</taxon>
    </lineage>
</organism>
<accession>A0ABQ9I8T3</accession>
<dbReference type="Proteomes" id="UP001159363">
    <property type="component" value="Chromosome 2"/>
</dbReference>
<gene>
    <name evidence="1" type="ORF">PR048_005640</name>
</gene>
<proteinExistence type="predicted"/>
<sequence length="104" mass="11648">MYGVKYGTPIANADCSVQHHIEKSYIYRSHLSRNKCLNHVLCNSGNKLSTLQQTVNVDSNSIDSFNSMVAKFVGGKRINFCMKIIYTSRIHAAVVAFHTKIPNT</sequence>
<feature type="non-terminal residue" evidence="1">
    <location>
        <position position="104"/>
    </location>
</feature>
<keyword evidence="2" id="KW-1185">Reference proteome</keyword>